<protein>
    <submittedName>
        <fullName evidence="1">Uncharacterized protein</fullName>
    </submittedName>
</protein>
<dbReference type="Proteomes" id="UP001497444">
    <property type="component" value="Unassembled WGS sequence"/>
</dbReference>
<evidence type="ECO:0000313" key="2">
    <source>
        <dbReference type="Proteomes" id="UP001497444"/>
    </source>
</evidence>
<organism evidence="1 2">
    <name type="scientific">Sphagnum jensenii</name>
    <dbReference type="NCBI Taxonomy" id="128206"/>
    <lineage>
        <taxon>Eukaryota</taxon>
        <taxon>Viridiplantae</taxon>
        <taxon>Streptophyta</taxon>
        <taxon>Embryophyta</taxon>
        <taxon>Bryophyta</taxon>
        <taxon>Sphagnophytina</taxon>
        <taxon>Sphagnopsida</taxon>
        <taxon>Sphagnales</taxon>
        <taxon>Sphagnaceae</taxon>
        <taxon>Sphagnum</taxon>
    </lineage>
</organism>
<accession>A0ABP0V9D1</accession>
<proteinExistence type="predicted"/>
<reference evidence="1" key="1">
    <citation type="submission" date="2024-02" db="EMBL/GenBank/DDBJ databases">
        <authorList>
            <consortium name="ELIXIR-Norway"/>
            <consortium name="Elixir Norway"/>
        </authorList>
    </citation>
    <scope>NUCLEOTIDE SEQUENCE</scope>
</reference>
<evidence type="ECO:0000313" key="1">
    <source>
        <dbReference type="EMBL" id="CAK9250152.1"/>
    </source>
</evidence>
<gene>
    <name evidence="1" type="ORF">CSSPJE1EN1_LOCUS25530</name>
</gene>
<sequence length="645" mass="72617">MYDALKQSALLPAIRQVRSGTGAQVIMPWDERSPEALFSQMQSAFGSENRTWASREGYWLEYDSYDTLSFVVGGLGGVPPAAGQPVTVTIDTLSRSNQGNFTKPIENYYAYIKELDRQKVLITAVNKNADQVVLQPINGQVLNLTQYSRYTIIIDPLRHYTLLDPNAVVPEGYVLNPPVMYKSYLQTFEKRFQVNRDEVNNYVYNRDFKVIKGIGTGGKAVEYFYIPALNDACNAFIQDNKNINILFGQRDYGAQKGFDGIIPTAEQYGMFNSGYDVFTNVSLKQILFGMIKTLRRVNGCNSYTLMHDFLFWMDWSEQLGDLITASKQSYKYALFGEGGTGARDFSYYSFSKFDAFGYEFIPYMLDVFDHRRYANILEYFSLLMPNAKFKDQNGDTIPFLTFCYLEGAEPAKVDHIQMFDFRKQFQRTVDVGLETTWGQEIHAPTSVWGERLMPDKSETDKDGKPIEHNTPGYGGDIKFLKWGDPKGCQIQLRYLTKSRSLDADYQTNIQKNQVQALITFDPTSAETADPNVLQGVYVEVSGEGVVIDCISIDNFIAAADGNGNITTRYWNAGGIPNFVSPTPNCFIIARLDDGTGYSHDTVVMDYVTQYIGSVVMVSHLTGTSLYKISSYTTPVPIGGDVIETC</sequence>
<keyword evidence="2" id="KW-1185">Reference proteome</keyword>
<comment type="caution">
    <text evidence="1">The sequence shown here is derived from an EMBL/GenBank/DDBJ whole genome shotgun (WGS) entry which is preliminary data.</text>
</comment>
<dbReference type="EMBL" id="CAXAQS010000124">
    <property type="protein sequence ID" value="CAK9250152.1"/>
    <property type="molecule type" value="Genomic_DNA"/>
</dbReference>
<name>A0ABP0V9D1_9BRYO</name>